<dbReference type="Proteomes" id="UP000282323">
    <property type="component" value="Unassembled WGS sequence"/>
</dbReference>
<comment type="caution">
    <text evidence="1">The sequence shown here is derived from an EMBL/GenBank/DDBJ whole genome shotgun (WGS) entry which is preliminary data.</text>
</comment>
<evidence type="ECO:0000313" key="1">
    <source>
        <dbReference type="EMBL" id="RQG92259.1"/>
    </source>
</evidence>
<evidence type="ECO:0000313" key="2">
    <source>
        <dbReference type="Proteomes" id="UP000282323"/>
    </source>
</evidence>
<accession>A0A3N6P3H1</accession>
<keyword evidence="2" id="KW-1185">Reference proteome</keyword>
<dbReference type="AlphaFoldDB" id="A0A3N6P3H1"/>
<name>A0A3N6P3H1_NATCH</name>
<protein>
    <submittedName>
        <fullName evidence="1">Uncharacterized protein</fullName>
    </submittedName>
</protein>
<sequence length="116" mass="12376">MEYAVTRAGRTLVTLHGGSDTTARDEAREQFQEVLAHLEDDGGISEGEITDTEVYEQPTAPFEPYTVALEFTATTVVDAADDDRAAEIGSERIAETFASVDIDGVSFTSSPVVSSA</sequence>
<dbReference type="EMBL" id="REGA01000017">
    <property type="protein sequence ID" value="RQG92259.1"/>
    <property type="molecule type" value="Genomic_DNA"/>
</dbReference>
<proteinExistence type="predicted"/>
<organism evidence="1 2">
    <name type="scientific">Natrarchaeobius chitinivorans</name>
    <dbReference type="NCBI Taxonomy" id="1679083"/>
    <lineage>
        <taxon>Archaea</taxon>
        <taxon>Methanobacteriati</taxon>
        <taxon>Methanobacteriota</taxon>
        <taxon>Stenosarchaea group</taxon>
        <taxon>Halobacteria</taxon>
        <taxon>Halobacteriales</taxon>
        <taxon>Natrialbaceae</taxon>
        <taxon>Natrarchaeobius</taxon>
    </lineage>
</organism>
<dbReference type="OrthoDB" id="205223at2157"/>
<gene>
    <name evidence="1" type="ORF">EA473_17265</name>
</gene>
<reference evidence="1 2" key="1">
    <citation type="submission" date="2018-10" db="EMBL/GenBank/DDBJ databases">
        <title>Natrarchaeobius chitinivorans gen. nov., sp. nov., and Natrarchaeobius haloalkaliphilus sp. nov., alkaliphilic, chitin-utilizing haloarchaea from hypersaline alkaline lakes.</title>
        <authorList>
            <person name="Sorokin D.Y."/>
            <person name="Elcheninov A.G."/>
            <person name="Kostrikina N.A."/>
            <person name="Bale N.J."/>
            <person name="Sinninghe Damste J.S."/>
            <person name="Khijniak T.V."/>
            <person name="Kublanov I.V."/>
            <person name="Toshchakov S.V."/>
        </authorList>
    </citation>
    <scope>NUCLEOTIDE SEQUENCE [LARGE SCALE GENOMIC DNA]</scope>
    <source>
        <strain evidence="1 2">AArcht4T</strain>
    </source>
</reference>
<dbReference type="RefSeq" id="WP_124196831.1">
    <property type="nucleotide sequence ID" value="NZ_REGA01000017.1"/>
</dbReference>